<reference evidence="2 3" key="1">
    <citation type="submission" date="2021-03" db="EMBL/GenBank/DDBJ databases">
        <authorList>
            <person name="Grouzdev D.S."/>
        </authorList>
    </citation>
    <scope>NUCLEOTIDE SEQUENCE [LARGE SCALE GENOMIC DNA]</scope>
    <source>
        <strain evidence="2 3">M50-1</strain>
    </source>
</reference>
<evidence type="ECO:0000313" key="3">
    <source>
        <dbReference type="Proteomes" id="UP001193081"/>
    </source>
</evidence>
<dbReference type="InterPro" id="IPR036237">
    <property type="entry name" value="Xyl_isomerase-like_sf"/>
</dbReference>
<dbReference type="RefSeq" id="WP_135480360.1">
    <property type="nucleotide sequence ID" value="NZ_SIJK02000052.1"/>
</dbReference>
<evidence type="ECO:0000259" key="1">
    <source>
        <dbReference type="Pfam" id="PF01261"/>
    </source>
</evidence>
<dbReference type="Pfam" id="PF01261">
    <property type="entry name" value="AP_endonuc_2"/>
    <property type="match status" value="1"/>
</dbReference>
<dbReference type="PANTHER" id="PTHR12110">
    <property type="entry name" value="HYDROXYPYRUVATE ISOMERASE"/>
    <property type="match status" value="1"/>
</dbReference>
<dbReference type="InterPro" id="IPR050312">
    <property type="entry name" value="IolE/XylAMocC-like"/>
</dbReference>
<name>A0ABS4DF26_9CHLR</name>
<comment type="caution">
    <text evidence="2">The sequence shown here is derived from an EMBL/GenBank/DDBJ whole genome shotgun (WGS) entry which is preliminary data.</text>
</comment>
<dbReference type="Gene3D" id="3.20.20.150">
    <property type="entry name" value="Divalent-metal-dependent TIM barrel enzymes"/>
    <property type="match status" value="1"/>
</dbReference>
<dbReference type="Proteomes" id="UP001193081">
    <property type="component" value="Unassembled WGS sequence"/>
</dbReference>
<proteinExistence type="predicted"/>
<dbReference type="SUPFAM" id="SSF51658">
    <property type="entry name" value="Xylose isomerase-like"/>
    <property type="match status" value="1"/>
</dbReference>
<sequence>MQLGIRLEIHPGDDLSRLADMIASRGFGALHAHFPEGCDRSLARRLGRACAHHGLSVDAISGYANPLRPDEAPMGSTFEQLLDLIDLLPLLDARRIVSWSGSFGPGLFDEHPDNHGEVGWQALQQSVEDLFPVLDDAEAILVLDPYYTHVLSHPNEVARFCAEINSPYVRVMLDPPGMLPPENWDHQAELIPLGVRALTPYVGMIQFRDMRLKHGAFEDAPPGHGVLDYRAFVQAIQASELSVPMFISHTPLDQAAAARRFVLDYAHAVQLR</sequence>
<evidence type="ECO:0000313" key="2">
    <source>
        <dbReference type="EMBL" id="MBP1468026.1"/>
    </source>
</evidence>
<protein>
    <submittedName>
        <fullName evidence="2">TIM barrel protein</fullName>
    </submittedName>
</protein>
<gene>
    <name evidence="2" type="ORF">EYB53_020075</name>
</gene>
<dbReference type="EMBL" id="SIJK02000052">
    <property type="protein sequence ID" value="MBP1468026.1"/>
    <property type="molecule type" value="Genomic_DNA"/>
</dbReference>
<keyword evidence="3" id="KW-1185">Reference proteome</keyword>
<organism evidence="2 3">
    <name type="scientific">Candidatus Chloroploca mongolica</name>
    <dbReference type="NCBI Taxonomy" id="2528176"/>
    <lineage>
        <taxon>Bacteria</taxon>
        <taxon>Bacillati</taxon>
        <taxon>Chloroflexota</taxon>
        <taxon>Chloroflexia</taxon>
        <taxon>Chloroflexales</taxon>
        <taxon>Chloroflexineae</taxon>
        <taxon>Oscillochloridaceae</taxon>
        <taxon>Candidatus Chloroploca</taxon>
    </lineage>
</organism>
<accession>A0ABS4DF26</accession>
<dbReference type="InterPro" id="IPR013022">
    <property type="entry name" value="Xyl_isomerase-like_TIM-brl"/>
</dbReference>
<feature type="domain" description="Xylose isomerase-like TIM barrel" evidence="1">
    <location>
        <begin position="34"/>
        <end position="248"/>
    </location>
</feature>
<dbReference type="PANTHER" id="PTHR12110:SF21">
    <property type="entry name" value="XYLOSE ISOMERASE-LIKE TIM BARREL DOMAIN-CONTAINING PROTEIN"/>
    <property type="match status" value="1"/>
</dbReference>